<evidence type="ECO:0000256" key="4">
    <source>
        <dbReference type="ARBA" id="ARBA00022759"/>
    </source>
</evidence>
<evidence type="ECO:0000256" key="7">
    <source>
        <dbReference type="ARBA" id="ARBA00023016"/>
    </source>
</evidence>
<keyword evidence="7" id="KW-0346">Stress response</keyword>
<gene>
    <name evidence="8" type="ORF">JI739_01520</name>
</gene>
<protein>
    <submittedName>
        <fullName evidence="8">Type II toxin-antitoxin system HicA family toxin</fullName>
    </submittedName>
</protein>
<dbReference type="GO" id="GO:0016787">
    <property type="term" value="F:hydrolase activity"/>
    <property type="evidence" value="ECO:0007669"/>
    <property type="project" value="UniProtKB-KW"/>
</dbReference>
<comment type="caution">
    <text evidence="8">The sequence shown here is derived from an EMBL/GenBank/DDBJ whole genome shotgun (WGS) entry which is preliminary data.</text>
</comment>
<dbReference type="RefSeq" id="WP_201682074.1">
    <property type="nucleotide sequence ID" value="NZ_JAEQNA010000001.1"/>
</dbReference>
<evidence type="ECO:0000256" key="1">
    <source>
        <dbReference type="ARBA" id="ARBA00006620"/>
    </source>
</evidence>
<keyword evidence="9" id="KW-1185">Reference proteome</keyword>
<evidence type="ECO:0000256" key="6">
    <source>
        <dbReference type="ARBA" id="ARBA00022884"/>
    </source>
</evidence>
<dbReference type="InterPro" id="IPR012933">
    <property type="entry name" value="HicA_mRNA_interferase"/>
</dbReference>
<keyword evidence="6" id="KW-0694">RNA-binding</keyword>
<name>A0A937D039_9BURK</name>
<proteinExistence type="inferred from homology"/>
<evidence type="ECO:0000256" key="3">
    <source>
        <dbReference type="ARBA" id="ARBA00022722"/>
    </source>
</evidence>
<keyword evidence="4" id="KW-0255">Endonuclease</keyword>
<dbReference type="GO" id="GO:0004519">
    <property type="term" value="F:endonuclease activity"/>
    <property type="evidence" value="ECO:0007669"/>
    <property type="project" value="UniProtKB-KW"/>
</dbReference>
<evidence type="ECO:0000256" key="2">
    <source>
        <dbReference type="ARBA" id="ARBA00022649"/>
    </source>
</evidence>
<evidence type="ECO:0000313" key="8">
    <source>
        <dbReference type="EMBL" id="MBL0419014.1"/>
    </source>
</evidence>
<accession>A0A937D039</accession>
<dbReference type="InterPro" id="IPR038570">
    <property type="entry name" value="HicA_sf"/>
</dbReference>
<dbReference type="EMBL" id="JAEQNA010000001">
    <property type="protein sequence ID" value="MBL0419014.1"/>
    <property type="molecule type" value="Genomic_DNA"/>
</dbReference>
<reference evidence="8" key="1">
    <citation type="submission" date="2021-01" db="EMBL/GenBank/DDBJ databases">
        <title>Ramlibacter sp. strain AW1 16S ribosomal RNA gene Genome sequencing and assembly.</title>
        <authorList>
            <person name="Kang M."/>
        </authorList>
    </citation>
    <scope>NUCLEOTIDE SEQUENCE</scope>
    <source>
        <strain evidence="8">AW1</strain>
    </source>
</reference>
<sequence length="84" mass="9592">MSKPEKILERISRRPAVADIRWAELKTALEWLGFRPISGSGSRMKFFHADKNVLISLHKPHPAPEIGKKTIDDIRDSLQQNGFI</sequence>
<keyword evidence="2" id="KW-1277">Toxin-antitoxin system</keyword>
<keyword evidence="5" id="KW-0378">Hydrolase</keyword>
<dbReference type="Gene3D" id="3.30.920.30">
    <property type="entry name" value="Hypothetical protein"/>
    <property type="match status" value="1"/>
</dbReference>
<dbReference type="Pfam" id="PF07927">
    <property type="entry name" value="HicA_toxin"/>
    <property type="match status" value="1"/>
</dbReference>
<organism evidence="8 9">
    <name type="scientific">Ramlibacter aurantiacus</name>
    <dbReference type="NCBI Taxonomy" id="2801330"/>
    <lineage>
        <taxon>Bacteria</taxon>
        <taxon>Pseudomonadati</taxon>
        <taxon>Pseudomonadota</taxon>
        <taxon>Betaproteobacteria</taxon>
        <taxon>Burkholderiales</taxon>
        <taxon>Comamonadaceae</taxon>
        <taxon>Ramlibacter</taxon>
    </lineage>
</organism>
<dbReference type="Proteomes" id="UP000613011">
    <property type="component" value="Unassembled WGS sequence"/>
</dbReference>
<evidence type="ECO:0000256" key="5">
    <source>
        <dbReference type="ARBA" id="ARBA00022801"/>
    </source>
</evidence>
<dbReference type="AlphaFoldDB" id="A0A937D039"/>
<keyword evidence="3" id="KW-0540">Nuclease</keyword>
<comment type="similarity">
    <text evidence="1">Belongs to the HicA mRNA interferase family.</text>
</comment>
<evidence type="ECO:0000313" key="9">
    <source>
        <dbReference type="Proteomes" id="UP000613011"/>
    </source>
</evidence>
<dbReference type="SUPFAM" id="SSF54786">
    <property type="entry name" value="YcfA/nrd intein domain"/>
    <property type="match status" value="1"/>
</dbReference>
<dbReference type="GO" id="GO:0003729">
    <property type="term" value="F:mRNA binding"/>
    <property type="evidence" value="ECO:0007669"/>
    <property type="project" value="InterPro"/>
</dbReference>